<name>A0A2T9YLP5_9FUNG</name>
<evidence type="ECO:0000256" key="1">
    <source>
        <dbReference type="ARBA" id="ARBA00004123"/>
    </source>
</evidence>
<comment type="subcellular location">
    <subcellularLocation>
        <location evidence="1 7">Nucleus</location>
    </subcellularLocation>
</comment>
<evidence type="ECO:0000256" key="5">
    <source>
        <dbReference type="ARBA" id="ARBA00023187"/>
    </source>
</evidence>
<keyword evidence="11" id="KW-1185">Reference proteome</keyword>
<gene>
    <name evidence="10" type="ORF">BB559_003378</name>
</gene>
<evidence type="ECO:0000256" key="3">
    <source>
        <dbReference type="ARBA" id="ARBA00022664"/>
    </source>
</evidence>
<sequence length="392" mass="45404">MHSGNREDYRKQKDLEAARKAGNIPAEVDEEGREINPHIPQFMSQAPWYVDSKKPSLKHQRDFKEKKQIDPNNWYARGVRKETAATKYRKGACENCGAMSHKTKECMERPRKKGAKWTGKDIMPDEVITHVEFDFDKKRDRWNGYDPKQHLELIQEWEIIEEARKKKKAEDLDKAIASGTTEDLEKHLGSSDEESGDEDKYAEKTDMPGQKLDLKSRTTIRNLRIREDTAKYLRNLDPDSAYYDPKSRSMRENPYQGKDPNELPYAGDNFVKDTGESHQIGQMQLLAWEAERRGNSNIHLQANPTESYGGTEHLVKPEVASLAQDEHYVEYSRYGKPLKGVEKAVKKSRYPEDVYIHNHTGVWGSYWKSGKWGYSCCHQTVKNSYCIPSLKK</sequence>
<feature type="region of interest" description="Disordered" evidence="8">
    <location>
        <begin position="1"/>
        <end position="33"/>
    </location>
</feature>
<evidence type="ECO:0000259" key="9">
    <source>
        <dbReference type="Pfam" id="PF11708"/>
    </source>
</evidence>
<keyword evidence="3 7" id="KW-0507">mRNA processing</keyword>
<accession>A0A2T9YLP5</accession>
<keyword evidence="4 7" id="KW-0747">Spliceosome</keyword>
<feature type="compositionally biased region" description="Basic and acidic residues" evidence="8">
    <location>
        <begin position="1"/>
        <end position="19"/>
    </location>
</feature>
<evidence type="ECO:0000313" key="11">
    <source>
        <dbReference type="Proteomes" id="UP000245699"/>
    </source>
</evidence>
<dbReference type="STRING" id="61424.A0A2T9YLP5"/>
<dbReference type="GO" id="GO:0030628">
    <property type="term" value="F:pre-mRNA 3'-splice site binding"/>
    <property type="evidence" value="ECO:0007669"/>
    <property type="project" value="UniProtKB-UniRule"/>
</dbReference>
<reference evidence="10 11" key="1">
    <citation type="journal article" date="2018" name="MBio">
        <title>Comparative Genomics Reveals the Core Gene Toolbox for the Fungus-Insect Symbiosis.</title>
        <authorList>
            <person name="Wang Y."/>
            <person name="Stata M."/>
            <person name="Wang W."/>
            <person name="Stajich J.E."/>
            <person name="White M.M."/>
            <person name="Moncalvo J.M."/>
        </authorList>
    </citation>
    <scope>NUCLEOTIDE SEQUENCE [LARGE SCALE GENOMIC DNA]</scope>
    <source>
        <strain evidence="10 11">AUS-77-4</strain>
    </source>
</reference>
<proteinExistence type="inferred from homology"/>
<keyword evidence="5 7" id="KW-0508">mRNA splicing</keyword>
<evidence type="ECO:0000313" key="10">
    <source>
        <dbReference type="EMBL" id="PVU93252.1"/>
    </source>
</evidence>
<dbReference type="GO" id="GO:0000398">
    <property type="term" value="P:mRNA splicing, via spliceosome"/>
    <property type="evidence" value="ECO:0007669"/>
    <property type="project" value="UniProtKB-UniRule"/>
</dbReference>
<dbReference type="Proteomes" id="UP000245699">
    <property type="component" value="Unassembled WGS sequence"/>
</dbReference>
<dbReference type="AlphaFoldDB" id="A0A2T9YLP5"/>
<evidence type="ECO:0000256" key="6">
    <source>
        <dbReference type="ARBA" id="ARBA00023242"/>
    </source>
</evidence>
<dbReference type="GO" id="GO:0005681">
    <property type="term" value="C:spliceosomal complex"/>
    <property type="evidence" value="ECO:0007669"/>
    <property type="project" value="UniProtKB-UniRule"/>
</dbReference>
<evidence type="ECO:0000256" key="8">
    <source>
        <dbReference type="SAM" id="MobiDB-lite"/>
    </source>
</evidence>
<feature type="region of interest" description="Disordered" evidence="8">
    <location>
        <begin position="178"/>
        <end position="215"/>
    </location>
</feature>
<comment type="similarity">
    <text evidence="2 7">Belongs to the SLU7 family.</text>
</comment>
<feature type="domain" description="Pre-mRNA-splicing factor SLU7" evidence="9">
    <location>
        <begin position="307"/>
        <end position="365"/>
    </location>
</feature>
<evidence type="ECO:0000256" key="2">
    <source>
        <dbReference type="ARBA" id="ARBA00007203"/>
    </source>
</evidence>
<dbReference type="InterPro" id="IPR039974">
    <property type="entry name" value="Splicing_factor_SLU7"/>
</dbReference>
<dbReference type="PANTHER" id="PTHR12942:SF2">
    <property type="entry name" value="PRE-MRNA-SPLICING FACTOR SLU7"/>
    <property type="match status" value="1"/>
</dbReference>
<organism evidence="10 11">
    <name type="scientific">Furculomyces boomerangus</name>
    <dbReference type="NCBI Taxonomy" id="61424"/>
    <lineage>
        <taxon>Eukaryota</taxon>
        <taxon>Fungi</taxon>
        <taxon>Fungi incertae sedis</taxon>
        <taxon>Zoopagomycota</taxon>
        <taxon>Kickxellomycotina</taxon>
        <taxon>Harpellomycetes</taxon>
        <taxon>Harpellales</taxon>
        <taxon>Harpellaceae</taxon>
        <taxon>Furculomyces</taxon>
    </lineage>
</organism>
<dbReference type="Pfam" id="PF11708">
    <property type="entry name" value="Slu7"/>
    <property type="match status" value="2"/>
</dbReference>
<protein>
    <recommendedName>
        <fullName evidence="7">Pre-mRNA-splicing factor SLU7</fullName>
    </recommendedName>
</protein>
<feature type="domain" description="Pre-mRNA-splicing factor SLU7" evidence="9">
    <location>
        <begin position="134"/>
        <end position="306"/>
    </location>
</feature>
<evidence type="ECO:0000256" key="7">
    <source>
        <dbReference type="RuleBase" id="RU367071"/>
    </source>
</evidence>
<dbReference type="OrthoDB" id="249612at2759"/>
<dbReference type="InterPro" id="IPR021715">
    <property type="entry name" value="Slu7_dom"/>
</dbReference>
<keyword evidence="6 7" id="KW-0539">Nucleus</keyword>
<dbReference type="PANTHER" id="PTHR12942">
    <property type="entry name" value="STEP II SPLICING FACTOR SLU7"/>
    <property type="match status" value="1"/>
</dbReference>
<feature type="compositionally biased region" description="Basic and acidic residues" evidence="8">
    <location>
        <begin position="198"/>
        <end position="215"/>
    </location>
</feature>
<evidence type="ECO:0000256" key="4">
    <source>
        <dbReference type="ARBA" id="ARBA00022728"/>
    </source>
</evidence>
<dbReference type="EMBL" id="MBFT01000328">
    <property type="protein sequence ID" value="PVU93252.1"/>
    <property type="molecule type" value="Genomic_DNA"/>
</dbReference>
<comment type="caution">
    <text evidence="10">The sequence shown here is derived from an EMBL/GenBank/DDBJ whole genome shotgun (WGS) entry which is preliminary data.</text>
</comment>
<comment type="function">
    <text evidence="7">Involved in pre-mRNA splicing.</text>
</comment>
<feature type="region of interest" description="Disordered" evidence="8">
    <location>
        <begin position="236"/>
        <end position="263"/>
    </location>
</feature>
<comment type="subunit">
    <text evidence="7">Associated with the spliceosome.</text>
</comment>